<reference evidence="1" key="1">
    <citation type="journal article" date="2020" name="Stud. Mycol.">
        <title>101 Dothideomycetes genomes: a test case for predicting lifestyles and emergence of pathogens.</title>
        <authorList>
            <person name="Haridas S."/>
            <person name="Albert R."/>
            <person name="Binder M."/>
            <person name="Bloem J."/>
            <person name="Labutti K."/>
            <person name="Salamov A."/>
            <person name="Andreopoulos B."/>
            <person name="Baker S."/>
            <person name="Barry K."/>
            <person name="Bills G."/>
            <person name="Bluhm B."/>
            <person name="Cannon C."/>
            <person name="Castanera R."/>
            <person name="Culley D."/>
            <person name="Daum C."/>
            <person name="Ezra D."/>
            <person name="Gonzalez J."/>
            <person name="Henrissat B."/>
            <person name="Kuo A."/>
            <person name="Liang C."/>
            <person name="Lipzen A."/>
            <person name="Lutzoni F."/>
            <person name="Magnuson J."/>
            <person name="Mondo S."/>
            <person name="Nolan M."/>
            <person name="Ohm R."/>
            <person name="Pangilinan J."/>
            <person name="Park H.-J."/>
            <person name="Ramirez L."/>
            <person name="Alfaro M."/>
            <person name="Sun H."/>
            <person name="Tritt A."/>
            <person name="Yoshinaga Y."/>
            <person name="Zwiers L.-H."/>
            <person name="Turgeon B."/>
            <person name="Goodwin S."/>
            <person name="Spatafora J."/>
            <person name="Crous P."/>
            <person name="Grigoriev I."/>
        </authorList>
    </citation>
    <scope>NUCLEOTIDE SEQUENCE</scope>
    <source>
        <strain evidence="1">CBS 116435</strain>
    </source>
</reference>
<dbReference type="Proteomes" id="UP000799441">
    <property type="component" value="Unassembled WGS sequence"/>
</dbReference>
<gene>
    <name evidence="1" type="ORF">K431DRAFT_280261</name>
</gene>
<evidence type="ECO:0000313" key="2">
    <source>
        <dbReference type="Proteomes" id="UP000799441"/>
    </source>
</evidence>
<sequence length="182" mass="20354">MSDGLNQVRAMRVTELMGDYRRILQYIANIRANPSAEEQNEDGFIVLRRCSQDAQALLAQPFHASPSARGDAEADKQALKRIIYDASVRRFKAQKIYLRATAALRWINSRTSILQGQRARSQHAPALQQIGATLRQEIASVTDQRVELSLRTADVQSGKWLQEDPSLTEIQRLMASGGYGGK</sequence>
<comment type="caution">
    <text evidence="1">The sequence shown here is derived from an EMBL/GenBank/DDBJ whole genome shotgun (WGS) entry which is preliminary data.</text>
</comment>
<dbReference type="OrthoDB" id="4510061at2759"/>
<keyword evidence="2" id="KW-1185">Reference proteome</keyword>
<organism evidence="1 2">
    <name type="scientific">Polychaeton citri CBS 116435</name>
    <dbReference type="NCBI Taxonomy" id="1314669"/>
    <lineage>
        <taxon>Eukaryota</taxon>
        <taxon>Fungi</taxon>
        <taxon>Dikarya</taxon>
        <taxon>Ascomycota</taxon>
        <taxon>Pezizomycotina</taxon>
        <taxon>Dothideomycetes</taxon>
        <taxon>Dothideomycetidae</taxon>
        <taxon>Capnodiales</taxon>
        <taxon>Capnodiaceae</taxon>
        <taxon>Polychaeton</taxon>
    </lineage>
</organism>
<dbReference type="EMBL" id="MU003765">
    <property type="protein sequence ID" value="KAF2726234.1"/>
    <property type="molecule type" value="Genomic_DNA"/>
</dbReference>
<accession>A0A9P4QGW2</accession>
<name>A0A9P4QGW2_9PEZI</name>
<dbReference type="AlphaFoldDB" id="A0A9P4QGW2"/>
<proteinExistence type="predicted"/>
<protein>
    <submittedName>
        <fullName evidence="1">Uncharacterized protein</fullName>
    </submittedName>
</protein>
<evidence type="ECO:0000313" key="1">
    <source>
        <dbReference type="EMBL" id="KAF2726234.1"/>
    </source>
</evidence>